<evidence type="ECO:0000313" key="2">
    <source>
        <dbReference type="EMBL" id="KAJ8096474.1"/>
    </source>
</evidence>
<dbReference type="InterPro" id="IPR015915">
    <property type="entry name" value="Kelch-typ_b-propeller"/>
</dbReference>
<dbReference type="Proteomes" id="UP001217417">
    <property type="component" value="Unassembled WGS sequence"/>
</dbReference>
<dbReference type="GeneID" id="80880707"/>
<keyword evidence="1" id="KW-0732">Signal</keyword>
<gene>
    <name evidence="2" type="ORF">POJ06DRAFT_216704</name>
</gene>
<reference evidence="2" key="1">
    <citation type="submission" date="2023-03" db="EMBL/GenBank/DDBJ databases">
        <title>Near-Complete genome sequence of Lipomyces tetrasporous NRRL Y-64009, an oleaginous yeast capable of growing on lignocellulosic hydrolysates.</title>
        <authorList>
            <consortium name="Lawrence Berkeley National Laboratory"/>
            <person name="Jagtap S.S."/>
            <person name="Liu J.-J."/>
            <person name="Walukiewicz H.E."/>
            <person name="Pangilinan J."/>
            <person name="Lipzen A."/>
            <person name="Ahrendt S."/>
            <person name="Koriabine M."/>
            <person name="Cobaugh K."/>
            <person name="Salamov A."/>
            <person name="Yoshinaga Y."/>
            <person name="Ng V."/>
            <person name="Daum C."/>
            <person name="Grigoriev I.V."/>
            <person name="Slininger P.J."/>
            <person name="Dien B.S."/>
            <person name="Jin Y.-S."/>
            <person name="Rao C.V."/>
        </authorList>
    </citation>
    <scope>NUCLEOTIDE SEQUENCE</scope>
    <source>
        <strain evidence="2">NRRL Y-64009</strain>
    </source>
</reference>
<sequence length="409" mass="45581">MTDWLILALLILPFTAATPGSTSITVPSILTPHFEVLPPYHVTPRNVDFTVASVSNWGALHDYSIDSSYIFRRRGPLTLCFIQNRTFWFAGPTSIFDTVKRTGKSASTSVAMALNLAHPSWIREVSTTPVSSWPVVPLTPAEKEIRLVYRYEFRFSTQAHSSVINDTSAIQFWDVTAYNNDGCEETAGNTLIIYTFDPMKNTLTLTRPAPVYQTLSPLQYPYGSFATLAVGGTTYLYAWDPFSTGDEFNDGWRKDIHVASAPSSSIADKSTWKYYDGHAGTWSATEPLPTARRQSQAIFTLSDPPFEDLLAYFLLGSIFYSEYHNAYLLVYSSTVDYRYVRVRYSPTPVGPWSSPSKIIFDSANYEGVAIRYSLATAAFFQTNGNLGGKSILLPVTKGDDVLTFKVNFA</sequence>
<evidence type="ECO:0000313" key="3">
    <source>
        <dbReference type="Proteomes" id="UP001217417"/>
    </source>
</evidence>
<feature type="signal peptide" evidence="1">
    <location>
        <begin position="1"/>
        <end position="17"/>
    </location>
</feature>
<keyword evidence="3" id="KW-1185">Reference proteome</keyword>
<dbReference type="RefSeq" id="XP_056039924.1">
    <property type="nucleotide sequence ID" value="XM_056185541.1"/>
</dbReference>
<comment type="caution">
    <text evidence="2">The sequence shown here is derived from an EMBL/GenBank/DDBJ whole genome shotgun (WGS) entry which is preliminary data.</text>
</comment>
<protein>
    <recommendedName>
        <fullName evidence="4">DUF4185 domain-containing protein</fullName>
    </recommendedName>
</protein>
<organism evidence="2 3">
    <name type="scientific">Lipomyces tetrasporus</name>
    <dbReference type="NCBI Taxonomy" id="54092"/>
    <lineage>
        <taxon>Eukaryota</taxon>
        <taxon>Fungi</taxon>
        <taxon>Dikarya</taxon>
        <taxon>Ascomycota</taxon>
        <taxon>Saccharomycotina</taxon>
        <taxon>Lipomycetes</taxon>
        <taxon>Lipomycetales</taxon>
        <taxon>Lipomycetaceae</taxon>
        <taxon>Lipomyces</taxon>
    </lineage>
</organism>
<accession>A0AAD7VPH8</accession>
<proteinExistence type="predicted"/>
<evidence type="ECO:0000256" key="1">
    <source>
        <dbReference type="SAM" id="SignalP"/>
    </source>
</evidence>
<name>A0AAD7VPH8_9ASCO</name>
<dbReference type="EMBL" id="JARPMG010000016">
    <property type="protein sequence ID" value="KAJ8096474.1"/>
    <property type="molecule type" value="Genomic_DNA"/>
</dbReference>
<dbReference type="Gene3D" id="2.120.10.80">
    <property type="entry name" value="Kelch-type beta propeller"/>
    <property type="match status" value="1"/>
</dbReference>
<feature type="chain" id="PRO_5042217183" description="DUF4185 domain-containing protein" evidence="1">
    <location>
        <begin position="18"/>
        <end position="409"/>
    </location>
</feature>
<dbReference type="AlphaFoldDB" id="A0AAD7VPH8"/>
<evidence type="ECO:0008006" key="4">
    <source>
        <dbReference type="Google" id="ProtNLM"/>
    </source>
</evidence>